<reference evidence="1 2" key="1">
    <citation type="submission" date="2016-11" db="EMBL/GenBank/DDBJ databases">
        <title>Gramella sp. LPB0144 isolated from marine environment.</title>
        <authorList>
            <person name="Kim E."/>
            <person name="Yi H."/>
        </authorList>
    </citation>
    <scope>NUCLEOTIDE SEQUENCE [LARGE SCALE GENOMIC DNA]</scope>
    <source>
        <strain evidence="1 2">LPB0144</strain>
    </source>
</reference>
<dbReference type="STRING" id="1913577.LPB144_07885"/>
<dbReference type="OrthoDB" id="598336at2"/>
<dbReference type="RefSeq" id="WP_072552978.1">
    <property type="nucleotide sequence ID" value="NZ_CP018153.1"/>
</dbReference>
<dbReference type="EMBL" id="CP018153">
    <property type="protein sequence ID" value="APG60332.1"/>
    <property type="molecule type" value="Genomic_DNA"/>
</dbReference>
<evidence type="ECO:0008006" key="3">
    <source>
        <dbReference type="Google" id="ProtNLM"/>
    </source>
</evidence>
<organism evidence="1 2">
    <name type="scientific">Christiangramia salexigens</name>
    <dbReference type="NCBI Taxonomy" id="1913577"/>
    <lineage>
        <taxon>Bacteria</taxon>
        <taxon>Pseudomonadati</taxon>
        <taxon>Bacteroidota</taxon>
        <taxon>Flavobacteriia</taxon>
        <taxon>Flavobacteriales</taxon>
        <taxon>Flavobacteriaceae</taxon>
        <taxon>Christiangramia</taxon>
    </lineage>
</organism>
<dbReference type="InterPro" id="IPR025514">
    <property type="entry name" value="DUF4402"/>
</dbReference>
<keyword evidence="2" id="KW-1185">Reference proteome</keyword>
<evidence type="ECO:0000313" key="1">
    <source>
        <dbReference type="EMBL" id="APG60332.1"/>
    </source>
</evidence>
<dbReference type="AlphaFoldDB" id="A0A1L3J5F1"/>
<dbReference type="Proteomes" id="UP000182510">
    <property type="component" value="Chromosome"/>
</dbReference>
<evidence type="ECO:0000313" key="2">
    <source>
        <dbReference type="Proteomes" id="UP000182510"/>
    </source>
</evidence>
<gene>
    <name evidence="1" type="ORF">LPB144_07885</name>
</gene>
<sequence length="174" mass="17545">MKNLTFFATIFVMSVTSLSYGQVDQETATATAEAVVVKPIAISVSGTLNFGEIIGTASGGTVTVSPAAARSGSAGLINSGQPGTVSVPTFTVTGEASHTFTIDHPASFDVTETVGGSATMSVGSFQNSLGSNTGTLDGSGTETFELGGTITVGANQTVGTYENTTDMTVTVYYN</sequence>
<proteinExistence type="predicted"/>
<protein>
    <recommendedName>
        <fullName evidence="3">DUF4402 domain-containing protein</fullName>
    </recommendedName>
</protein>
<dbReference type="Pfam" id="PF14352">
    <property type="entry name" value="DUF4402"/>
    <property type="match status" value="1"/>
</dbReference>
<dbReference type="KEGG" id="grl:LPB144_07885"/>
<accession>A0A1L3J5F1</accession>
<name>A0A1L3J5F1_9FLAO</name>